<dbReference type="Proteomes" id="UP000886851">
    <property type="component" value="Unassembled WGS sequence"/>
</dbReference>
<proteinExistence type="predicted"/>
<organism evidence="2 3">
    <name type="scientific">Candidatus Bacteroides pullicola</name>
    <dbReference type="NCBI Taxonomy" id="2838475"/>
    <lineage>
        <taxon>Bacteria</taxon>
        <taxon>Pseudomonadati</taxon>
        <taxon>Bacteroidota</taxon>
        <taxon>Bacteroidia</taxon>
        <taxon>Bacteroidales</taxon>
        <taxon>Bacteroidaceae</taxon>
        <taxon>Bacteroides</taxon>
    </lineage>
</organism>
<feature type="domain" description="DUF551" evidence="1">
    <location>
        <begin position="48"/>
        <end position="111"/>
    </location>
</feature>
<dbReference type="InterPro" id="IPR007539">
    <property type="entry name" value="DUF551"/>
</dbReference>
<dbReference type="EMBL" id="DXCV01000039">
    <property type="protein sequence ID" value="HIY88185.1"/>
    <property type="molecule type" value="Genomic_DNA"/>
</dbReference>
<reference evidence="2" key="1">
    <citation type="journal article" date="2021" name="PeerJ">
        <title>Extensive microbial diversity within the chicken gut microbiome revealed by metagenomics and culture.</title>
        <authorList>
            <person name="Gilroy R."/>
            <person name="Ravi A."/>
            <person name="Getino M."/>
            <person name="Pursley I."/>
            <person name="Horton D.L."/>
            <person name="Alikhan N.F."/>
            <person name="Baker D."/>
            <person name="Gharbi K."/>
            <person name="Hall N."/>
            <person name="Watson M."/>
            <person name="Adriaenssens E.M."/>
            <person name="Foster-Nyarko E."/>
            <person name="Jarju S."/>
            <person name="Secka A."/>
            <person name="Antonio M."/>
            <person name="Oren A."/>
            <person name="Chaudhuri R.R."/>
            <person name="La Ragione R."/>
            <person name="Hildebrand F."/>
            <person name="Pallen M.J."/>
        </authorList>
    </citation>
    <scope>NUCLEOTIDE SEQUENCE</scope>
    <source>
        <strain evidence="2">Gambia2-208</strain>
    </source>
</reference>
<reference evidence="2" key="2">
    <citation type="submission" date="2021-04" db="EMBL/GenBank/DDBJ databases">
        <authorList>
            <person name="Gilroy R."/>
        </authorList>
    </citation>
    <scope>NUCLEOTIDE SEQUENCE</scope>
    <source>
        <strain evidence="2">Gambia2-208</strain>
    </source>
</reference>
<sequence>MTIKERIESEARRTALRYDPSASRYSAGKQVGHIRGFIEGAEYALNNQWISVDEAIPQSNEEVLCLMKSNGAVVSGFIFKEGNACKVATRPDFEFEDYLDYQVEAWMPMPEYRKEARP</sequence>
<evidence type="ECO:0000313" key="3">
    <source>
        <dbReference type="Proteomes" id="UP000886851"/>
    </source>
</evidence>
<evidence type="ECO:0000313" key="2">
    <source>
        <dbReference type="EMBL" id="HIY88185.1"/>
    </source>
</evidence>
<comment type="caution">
    <text evidence="2">The sequence shown here is derived from an EMBL/GenBank/DDBJ whole genome shotgun (WGS) entry which is preliminary data.</text>
</comment>
<gene>
    <name evidence="2" type="ORF">H9824_05720</name>
</gene>
<dbReference type="Pfam" id="PF04448">
    <property type="entry name" value="DUF551"/>
    <property type="match status" value="1"/>
</dbReference>
<accession>A0A9D1ZGZ6</accession>
<name>A0A9D1ZGZ6_9BACE</name>
<dbReference type="AlphaFoldDB" id="A0A9D1ZGZ6"/>
<evidence type="ECO:0000259" key="1">
    <source>
        <dbReference type="Pfam" id="PF04448"/>
    </source>
</evidence>
<protein>
    <submittedName>
        <fullName evidence="2">DUF551 domain-containing protein</fullName>
    </submittedName>
</protein>